<dbReference type="PROSITE" id="PS51257">
    <property type="entry name" value="PROKAR_LIPOPROTEIN"/>
    <property type="match status" value="1"/>
</dbReference>
<name>V2XJ86_9FIRM</name>
<sequence>MYKKKTLHILFSMVLLAGIVCACPNKHDVGSTGTTEKIEKTDSKKNSESISEVISTGLTYTNLNSKSAINEVKSILLKSGIKDEYVRDVLEWVADYNNCMKDCKEFTLIGDFTTVSTKAIDYGDYANMSREWFRKNHRNYHDVLCRIVAFELNQDNITTKKIVKKDDFDCWDENKSWLYTDGDILFGREATEEDNGCVPFPLINLKDEVIAKYFTVFNPIFADKKCNEDEMLQAINKKWTEYGIEFKENPYSLITFWTQADNEISVSHAGTLIETEPGYLFFEKTNPEEPYAATKFTTIDDLKSYLFEKLNLEYSKDGSEVGKYIILKNDKRI</sequence>
<dbReference type="Pfam" id="PF14133">
    <property type="entry name" value="DUF4300"/>
    <property type="match status" value="1"/>
</dbReference>
<feature type="chain" id="PRO_5004711604" description="DUF4300 domain-containing protein" evidence="1">
    <location>
        <begin position="23"/>
        <end position="333"/>
    </location>
</feature>
<evidence type="ECO:0000313" key="4">
    <source>
        <dbReference type="Proteomes" id="UP000018227"/>
    </source>
</evidence>
<organism evidence="3 4">
    <name type="scientific">Catonella morbi ATCC 51271</name>
    <dbReference type="NCBI Taxonomy" id="592026"/>
    <lineage>
        <taxon>Bacteria</taxon>
        <taxon>Bacillati</taxon>
        <taxon>Bacillota</taxon>
        <taxon>Clostridia</taxon>
        <taxon>Lachnospirales</taxon>
        <taxon>Lachnospiraceae</taxon>
        <taxon>Catonella</taxon>
    </lineage>
</organism>
<dbReference type="OrthoDB" id="3267930at2"/>
<gene>
    <name evidence="3" type="ORF">GCWU0000282_002348</name>
</gene>
<dbReference type="eggNOG" id="ENOG502ZA0R">
    <property type="taxonomic scope" value="Bacteria"/>
</dbReference>
<dbReference type="STRING" id="592026.GCWU0000282_002348"/>
<dbReference type="InterPro" id="IPR025389">
    <property type="entry name" value="DUF4300"/>
</dbReference>
<accession>V2XJ86</accession>
<evidence type="ECO:0000259" key="2">
    <source>
        <dbReference type="Pfam" id="PF14133"/>
    </source>
</evidence>
<protein>
    <recommendedName>
        <fullName evidence="2">DUF4300 domain-containing protein</fullName>
    </recommendedName>
</protein>
<feature type="domain" description="DUF4300" evidence="2">
    <location>
        <begin position="59"/>
        <end position="332"/>
    </location>
</feature>
<feature type="signal peptide" evidence="1">
    <location>
        <begin position="1"/>
        <end position="22"/>
    </location>
</feature>
<proteinExistence type="predicted"/>
<dbReference type="HOGENOM" id="CLU_072015_0_0_9"/>
<dbReference type="Proteomes" id="UP000018227">
    <property type="component" value="Unassembled WGS sequence"/>
</dbReference>
<evidence type="ECO:0000313" key="3">
    <source>
        <dbReference type="EMBL" id="ESL02214.1"/>
    </source>
</evidence>
<keyword evidence="4" id="KW-1185">Reference proteome</keyword>
<dbReference type="RefSeq" id="WP_023355208.1">
    <property type="nucleotide sequence ID" value="NZ_KI535369.1"/>
</dbReference>
<dbReference type="AlphaFoldDB" id="V2XJ86"/>
<reference evidence="3 4" key="1">
    <citation type="submission" date="2013-06" db="EMBL/GenBank/DDBJ databases">
        <authorList>
            <person name="Weinstock G."/>
            <person name="Sodergren E."/>
            <person name="Clifton S."/>
            <person name="Fulton L."/>
            <person name="Fulton B."/>
            <person name="Courtney L."/>
            <person name="Fronick C."/>
            <person name="Harrison M."/>
            <person name="Strong C."/>
            <person name="Farmer C."/>
            <person name="Delahaunty K."/>
            <person name="Markovic C."/>
            <person name="Hall O."/>
            <person name="Minx P."/>
            <person name="Tomlinson C."/>
            <person name="Mitreva M."/>
            <person name="Nelson J."/>
            <person name="Hou S."/>
            <person name="Wollam A."/>
            <person name="Pepin K.H."/>
            <person name="Johnson M."/>
            <person name="Bhonagiri V."/>
            <person name="Nash W.E."/>
            <person name="Warren W."/>
            <person name="Chinwalla A."/>
            <person name="Mardis E.R."/>
            <person name="Wilson R.K."/>
        </authorList>
    </citation>
    <scope>NUCLEOTIDE SEQUENCE [LARGE SCALE GENOMIC DNA]</scope>
    <source>
        <strain evidence="3 4">ATCC 51271</strain>
    </source>
</reference>
<evidence type="ECO:0000256" key="1">
    <source>
        <dbReference type="SAM" id="SignalP"/>
    </source>
</evidence>
<keyword evidence="1" id="KW-0732">Signal</keyword>
<comment type="caution">
    <text evidence="3">The sequence shown here is derived from an EMBL/GenBank/DDBJ whole genome shotgun (WGS) entry which is preliminary data.</text>
</comment>
<dbReference type="EMBL" id="ACIL03000016">
    <property type="protein sequence ID" value="ESL02214.1"/>
    <property type="molecule type" value="Genomic_DNA"/>
</dbReference>